<dbReference type="Proteomes" id="UP001642409">
    <property type="component" value="Unassembled WGS sequence"/>
</dbReference>
<reference evidence="2 3" key="1">
    <citation type="submission" date="2024-07" db="EMBL/GenBank/DDBJ databases">
        <authorList>
            <person name="Akdeniz Z."/>
        </authorList>
    </citation>
    <scope>NUCLEOTIDE SEQUENCE [LARGE SCALE GENOMIC DNA]</scope>
</reference>
<organism evidence="2 3">
    <name type="scientific">Hexamita inflata</name>
    <dbReference type="NCBI Taxonomy" id="28002"/>
    <lineage>
        <taxon>Eukaryota</taxon>
        <taxon>Metamonada</taxon>
        <taxon>Diplomonadida</taxon>
        <taxon>Hexamitidae</taxon>
        <taxon>Hexamitinae</taxon>
        <taxon>Hexamita</taxon>
    </lineage>
</organism>
<proteinExistence type="predicted"/>
<evidence type="ECO:0000313" key="2">
    <source>
        <dbReference type="EMBL" id="CAL6045223.1"/>
    </source>
</evidence>
<evidence type="ECO:0000256" key="1">
    <source>
        <dbReference type="SAM" id="MobiDB-lite"/>
    </source>
</evidence>
<evidence type="ECO:0000313" key="3">
    <source>
        <dbReference type="Proteomes" id="UP001642409"/>
    </source>
</evidence>
<accession>A0ABP1JST7</accession>
<comment type="caution">
    <text evidence="2">The sequence shown here is derived from an EMBL/GenBank/DDBJ whole genome shotgun (WGS) entry which is preliminary data.</text>
</comment>
<feature type="region of interest" description="Disordered" evidence="1">
    <location>
        <begin position="59"/>
        <end position="84"/>
    </location>
</feature>
<keyword evidence="3" id="KW-1185">Reference proteome</keyword>
<protein>
    <submittedName>
        <fullName evidence="2">Hypothetical_protein</fullName>
    </submittedName>
</protein>
<name>A0ABP1JST7_9EUKA</name>
<gene>
    <name evidence="2" type="ORF">HINF_LOCUS40932</name>
</gene>
<sequence length="169" mass="19736">MNPRHLQNCTCKICVNFKQSAQRSQLTKSQLILTKYNKTPAEPLFNQFVTQNQSFSQNQSFQGKNQSLQSQNQQFKGQKQQQAQNTPFLAQNRTNEAKTNPFSVFNAKIDAILMKMDVQAERTTNIDLKLQTIVEKFERNLENKVQRDFQEKRGNTDLQQLKKQLESFM</sequence>
<dbReference type="EMBL" id="CAXDID020000163">
    <property type="protein sequence ID" value="CAL6045223.1"/>
    <property type="molecule type" value="Genomic_DNA"/>
</dbReference>